<comment type="caution">
    <text evidence="3">The sequence shown here is derived from an EMBL/GenBank/DDBJ whole genome shotgun (WGS) entry which is preliminary data.</text>
</comment>
<dbReference type="AlphaFoldDB" id="A0A2U1TYP6"/>
<dbReference type="SUPFAM" id="SSF56935">
    <property type="entry name" value="Porins"/>
    <property type="match status" value="1"/>
</dbReference>
<feature type="chain" id="PRO_5015545274" description="Alginate export domain-containing protein" evidence="1">
    <location>
        <begin position="22"/>
        <end position="466"/>
    </location>
</feature>
<dbReference type="Proteomes" id="UP000296159">
    <property type="component" value="Unassembled WGS sequence"/>
</dbReference>
<evidence type="ECO:0000256" key="1">
    <source>
        <dbReference type="SAM" id="SignalP"/>
    </source>
</evidence>
<dbReference type="Pfam" id="PF13372">
    <property type="entry name" value="Alginate_exp"/>
    <property type="match status" value="1"/>
</dbReference>
<keyword evidence="1" id="KW-0732">Signal</keyword>
<dbReference type="EMBL" id="QDKH01000014">
    <property type="protein sequence ID" value="PWC14526.1"/>
    <property type="molecule type" value="Genomic_DNA"/>
</dbReference>
<sequence>MRFFFYISGYCLFFISSFSFSEDISKKQIKNLPIDKNGRNIVISDPTKNDIYKSKNKKTNSDIAPENRPFITADFTLKLTGERFHNAKLRRGDKKETESEWGPMLRAQIRTDDDYPLFAFAELEWEKTVSRETGEDTERKTTLDLNQAYLGINDLLPDGRIRLGRWLFRDEREWLFDENLDGAHARWRHDRWRIEALGGRVNHWQRDLLDSSTKNDSPVNTGAVLVRRKMADEWLVGLYGVWQRDTAAQHDRQLNLGVRSHSNAEEGWRHWLELGMVRGRQSGADLRGYAVDVGATYRLSQDGSAPRITLGYAWGSGDDGDDDGRRRKHYRQTGLQSNEATFGGEAKFKIYGETFDPQLTNMHILTAGVGFNITPRATVDLVYHHYRQDKLAPLADNAAELSPRDDQRSTRTLGSELDLVVGWEPRDNIKVESAVGWFRPSERFRTPSGPRSADAYSAWIEVEVGF</sequence>
<dbReference type="InterPro" id="IPR053728">
    <property type="entry name" value="Alginate_Permeability_Chnl"/>
</dbReference>
<proteinExistence type="predicted"/>
<dbReference type="RefSeq" id="WP_136166951.1">
    <property type="nucleotide sequence ID" value="NZ_KZ819081.1"/>
</dbReference>
<accession>A0A2U1TYP6</accession>
<evidence type="ECO:0000313" key="3">
    <source>
        <dbReference type="EMBL" id="PWC14526.1"/>
    </source>
</evidence>
<evidence type="ECO:0000313" key="4">
    <source>
        <dbReference type="Proteomes" id="UP000296159"/>
    </source>
</evidence>
<dbReference type="InterPro" id="IPR025388">
    <property type="entry name" value="Alginate_export_dom"/>
</dbReference>
<feature type="domain" description="Alginate export" evidence="2">
    <location>
        <begin position="75"/>
        <end position="447"/>
    </location>
</feature>
<keyword evidence="4" id="KW-1185">Reference proteome</keyword>
<organism evidence="3 4">
    <name type="scientific">Brenneria corticis</name>
    <dbReference type="NCBI Taxonomy" id="2173106"/>
    <lineage>
        <taxon>Bacteria</taxon>
        <taxon>Pseudomonadati</taxon>
        <taxon>Pseudomonadota</taxon>
        <taxon>Gammaproteobacteria</taxon>
        <taxon>Enterobacterales</taxon>
        <taxon>Pectobacteriaceae</taxon>
        <taxon>Brenneria</taxon>
    </lineage>
</organism>
<protein>
    <recommendedName>
        <fullName evidence="2">Alginate export domain-containing protein</fullName>
    </recommendedName>
</protein>
<gene>
    <name evidence="3" type="ORF">DDT56_13495</name>
</gene>
<evidence type="ECO:0000259" key="2">
    <source>
        <dbReference type="Pfam" id="PF13372"/>
    </source>
</evidence>
<dbReference type="Gene3D" id="2.40.160.100">
    <property type="match status" value="1"/>
</dbReference>
<reference evidence="3 4" key="1">
    <citation type="submission" date="2018-04" db="EMBL/GenBank/DDBJ databases">
        <title>Brenneria corticis sp.nov.</title>
        <authorList>
            <person name="Li Y."/>
        </authorList>
    </citation>
    <scope>NUCLEOTIDE SEQUENCE [LARGE SCALE GENOMIC DNA]</scope>
    <source>
        <strain evidence="3 4">CFCC 11842</strain>
    </source>
</reference>
<feature type="signal peptide" evidence="1">
    <location>
        <begin position="1"/>
        <end position="21"/>
    </location>
</feature>
<name>A0A2U1TYP6_9GAMM</name>